<protein>
    <submittedName>
        <fullName evidence="1">TetR/AcrR family transcriptional regulator</fullName>
    </submittedName>
</protein>
<evidence type="ECO:0000313" key="1">
    <source>
        <dbReference type="EMBL" id="MFD2757018.1"/>
    </source>
</evidence>
<dbReference type="SUPFAM" id="SSF46689">
    <property type="entry name" value="Homeodomain-like"/>
    <property type="match status" value="1"/>
</dbReference>
<sequence length="214" mass="23035">MSTPGRPRRITAEAIADAGVKLTLPNVTVRGIAAELGVSEMSIYRHTGDAEGLRNLVAEAIIDRANFTLADLDDPEDALVDLAVRLREFVLEHPGIADYLANLGPRTQLAVDRINRAQTQFAERYAFPAEQASILVSTVAEHAIALAALDFWSHRERRSPDHLSTSLATVRAGALAAAELSPQARFEWSMRAAARGTMQLLGLPSRASAPGSTT</sequence>
<accession>A0ABW5UVN3</accession>
<dbReference type="Gene3D" id="1.10.357.10">
    <property type="entry name" value="Tetracycline Repressor, domain 2"/>
    <property type="match status" value="1"/>
</dbReference>
<keyword evidence="2" id="KW-1185">Reference proteome</keyword>
<gene>
    <name evidence="1" type="ORF">ACFSW7_01340</name>
</gene>
<dbReference type="Proteomes" id="UP001597492">
    <property type="component" value="Unassembled WGS sequence"/>
</dbReference>
<name>A0ABW5UVN3_9MICO</name>
<dbReference type="SUPFAM" id="SSF48498">
    <property type="entry name" value="Tetracyclin repressor-like, C-terminal domain"/>
    <property type="match status" value="1"/>
</dbReference>
<comment type="caution">
    <text evidence="1">The sequence shown here is derived from an EMBL/GenBank/DDBJ whole genome shotgun (WGS) entry which is preliminary data.</text>
</comment>
<organism evidence="1 2">
    <name type="scientific">Gulosibacter faecalis</name>
    <dbReference type="NCBI Taxonomy" id="272240"/>
    <lineage>
        <taxon>Bacteria</taxon>
        <taxon>Bacillati</taxon>
        <taxon>Actinomycetota</taxon>
        <taxon>Actinomycetes</taxon>
        <taxon>Micrococcales</taxon>
        <taxon>Microbacteriaceae</taxon>
        <taxon>Gulosibacter</taxon>
    </lineage>
</organism>
<proteinExistence type="predicted"/>
<reference evidence="2" key="1">
    <citation type="journal article" date="2019" name="Int. J. Syst. Evol. Microbiol.">
        <title>The Global Catalogue of Microorganisms (GCM) 10K type strain sequencing project: providing services to taxonomists for standard genome sequencing and annotation.</title>
        <authorList>
            <consortium name="The Broad Institute Genomics Platform"/>
            <consortium name="The Broad Institute Genome Sequencing Center for Infectious Disease"/>
            <person name="Wu L."/>
            <person name="Ma J."/>
        </authorList>
    </citation>
    <scope>NUCLEOTIDE SEQUENCE [LARGE SCALE GENOMIC DNA]</scope>
    <source>
        <strain evidence="2">TISTR 1514</strain>
    </source>
</reference>
<evidence type="ECO:0000313" key="2">
    <source>
        <dbReference type="Proteomes" id="UP001597492"/>
    </source>
</evidence>
<dbReference type="InterPro" id="IPR009057">
    <property type="entry name" value="Homeodomain-like_sf"/>
</dbReference>
<dbReference type="EMBL" id="JBHUNE010000001">
    <property type="protein sequence ID" value="MFD2757018.1"/>
    <property type="molecule type" value="Genomic_DNA"/>
</dbReference>
<dbReference type="InterPro" id="IPR036271">
    <property type="entry name" value="Tet_transcr_reg_TetR-rel_C_sf"/>
</dbReference>
<dbReference type="RefSeq" id="WP_019618883.1">
    <property type="nucleotide sequence ID" value="NZ_JBHUNE010000001.1"/>
</dbReference>